<name>A0ABP5DX97_9ACTN</name>
<gene>
    <name evidence="1" type="ORF">GCM10009838_56890</name>
</gene>
<dbReference type="EMBL" id="BAAAQM010000038">
    <property type="protein sequence ID" value="GAA1986872.1"/>
    <property type="molecule type" value="Genomic_DNA"/>
</dbReference>
<keyword evidence="2" id="KW-1185">Reference proteome</keyword>
<accession>A0ABP5DX97</accession>
<reference evidence="2" key="1">
    <citation type="journal article" date="2019" name="Int. J. Syst. Evol. Microbiol.">
        <title>The Global Catalogue of Microorganisms (GCM) 10K type strain sequencing project: providing services to taxonomists for standard genome sequencing and annotation.</title>
        <authorList>
            <consortium name="The Broad Institute Genomics Platform"/>
            <consortium name="The Broad Institute Genome Sequencing Center for Infectious Disease"/>
            <person name="Wu L."/>
            <person name="Ma J."/>
        </authorList>
    </citation>
    <scope>NUCLEOTIDE SEQUENCE [LARGE SCALE GENOMIC DNA]</scope>
    <source>
        <strain evidence="2">JCM 16013</strain>
    </source>
</reference>
<protein>
    <submittedName>
        <fullName evidence="1">Uncharacterized protein</fullName>
    </submittedName>
</protein>
<evidence type="ECO:0000313" key="1">
    <source>
        <dbReference type="EMBL" id="GAA1986872.1"/>
    </source>
</evidence>
<dbReference type="Proteomes" id="UP001499854">
    <property type="component" value="Unassembled WGS sequence"/>
</dbReference>
<evidence type="ECO:0000313" key="2">
    <source>
        <dbReference type="Proteomes" id="UP001499854"/>
    </source>
</evidence>
<organism evidence="1 2">
    <name type="scientific">Catenulispora subtropica</name>
    <dbReference type="NCBI Taxonomy" id="450798"/>
    <lineage>
        <taxon>Bacteria</taxon>
        <taxon>Bacillati</taxon>
        <taxon>Actinomycetota</taxon>
        <taxon>Actinomycetes</taxon>
        <taxon>Catenulisporales</taxon>
        <taxon>Catenulisporaceae</taxon>
        <taxon>Catenulispora</taxon>
    </lineage>
</organism>
<proteinExistence type="predicted"/>
<sequence length="99" mass="11467">MGEDKGGDEPFAEEDEYLAYLKGERSRYAWVMRAYGGKSQEEADEAAELFYAYEPPGPYRGLVFHDEAWHWAMLTLHGHDYVTRLPHLVEPPAEYRALD</sequence>
<dbReference type="RefSeq" id="WP_344660203.1">
    <property type="nucleotide sequence ID" value="NZ_BAAAQM010000038.1"/>
</dbReference>
<comment type="caution">
    <text evidence="1">The sequence shown here is derived from an EMBL/GenBank/DDBJ whole genome shotgun (WGS) entry which is preliminary data.</text>
</comment>